<dbReference type="Pfam" id="PF00072">
    <property type="entry name" value="Response_reg"/>
    <property type="match status" value="1"/>
</dbReference>
<dbReference type="InterPro" id="IPR025944">
    <property type="entry name" value="Sigma_54_int_dom_CS"/>
</dbReference>
<dbReference type="SUPFAM" id="SSF52172">
    <property type="entry name" value="CheY-like"/>
    <property type="match status" value="1"/>
</dbReference>
<dbReference type="InterPro" id="IPR001789">
    <property type="entry name" value="Sig_transdc_resp-reg_receiver"/>
</dbReference>
<keyword evidence="3" id="KW-0805">Transcription regulation</keyword>
<dbReference type="Pfam" id="PF02954">
    <property type="entry name" value="HTH_8"/>
    <property type="match status" value="1"/>
</dbReference>
<dbReference type="PANTHER" id="PTHR32071">
    <property type="entry name" value="TRANSCRIPTIONAL REGULATORY PROTEIN"/>
    <property type="match status" value="1"/>
</dbReference>
<dbReference type="Gene3D" id="1.10.8.60">
    <property type="match status" value="1"/>
</dbReference>
<dbReference type="GO" id="GO:0005524">
    <property type="term" value="F:ATP binding"/>
    <property type="evidence" value="ECO:0007669"/>
    <property type="project" value="UniProtKB-KW"/>
</dbReference>
<keyword evidence="1" id="KW-0547">Nucleotide-binding</keyword>
<dbReference type="Pfam" id="PF00158">
    <property type="entry name" value="Sigma54_activat"/>
    <property type="match status" value="1"/>
</dbReference>
<evidence type="ECO:0000313" key="8">
    <source>
        <dbReference type="EMBL" id="APZ94262.1"/>
    </source>
</evidence>
<evidence type="ECO:0000256" key="5">
    <source>
        <dbReference type="PROSITE-ProRule" id="PRU00169"/>
    </source>
</evidence>
<dbReference type="RefSeq" id="WP_077025594.1">
    <property type="nucleotide sequence ID" value="NZ_CP017641.1"/>
</dbReference>
<dbReference type="PROSITE" id="PS00688">
    <property type="entry name" value="SIGMA54_INTERACT_3"/>
    <property type="match status" value="1"/>
</dbReference>
<dbReference type="PROSITE" id="PS50110">
    <property type="entry name" value="RESPONSE_REGULATORY"/>
    <property type="match status" value="1"/>
</dbReference>
<dbReference type="EMBL" id="CP017641">
    <property type="protein sequence ID" value="APZ94262.1"/>
    <property type="molecule type" value="Genomic_DNA"/>
</dbReference>
<dbReference type="SUPFAM" id="SSF52540">
    <property type="entry name" value="P-loop containing nucleoside triphosphate hydrolases"/>
    <property type="match status" value="1"/>
</dbReference>
<dbReference type="CDD" id="cd00009">
    <property type="entry name" value="AAA"/>
    <property type="match status" value="1"/>
</dbReference>
<dbReference type="InterPro" id="IPR027417">
    <property type="entry name" value="P-loop_NTPase"/>
</dbReference>
<dbReference type="SMART" id="SM00382">
    <property type="entry name" value="AAA"/>
    <property type="match status" value="1"/>
</dbReference>
<evidence type="ECO:0000313" key="9">
    <source>
        <dbReference type="Proteomes" id="UP000187735"/>
    </source>
</evidence>
<dbReference type="Gene3D" id="3.40.50.2300">
    <property type="match status" value="1"/>
</dbReference>
<dbReference type="GO" id="GO:0043565">
    <property type="term" value="F:sequence-specific DNA binding"/>
    <property type="evidence" value="ECO:0007669"/>
    <property type="project" value="InterPro"/>
</dbReference>
<protein>
    <submittedName>
        <fullName evidence="8">Transcriptional regulatory protein ZraR</fullName>
    </submittedName>
</protein>
<sequence length="460" mass="51141">MKRILIADDEPLYLRTTGQLLRKAGYECECVPDADSALDLLQQKPFDLILSDLNMPGNLKLELLQKGRSQWPHIPLIVITGVPSLPTAIEAVRLGIADYLLKPVKFEDLLTSVRRVLAQPDDTHADEAASQSDRESLCAEFPEIIGRSEPMLEVLEIVDRVARTDTNVLLTGESGTGKEVVAKAIHQHSRRRDHKFQIIDCTAIPESLFESMVFGHAKGSFTGAVKDQDGLLLQCDRGTAFFDELGELPMASQAKLLRAVQEQTFTPVGKSQPIQVDTRYICATNRDLAVEVNAGRFRRDLFYRLGVIHVELPPLRERGDDILLLARHFLEMLQPGDFRVVGFSGDVLELFRQYGWPGNIRELRNVVERAVALARSQTIELGDLPKGIRELPASYSKTDVALTEISREEALDAADHSYLTALLNKHGGNISQAAQKAGLSRQGMHKLLNKHGIAASEFRN</sequence>
<dbReference type="InterPro" id="IPR002078">
    <property type="entry name" value="Sigma_54_int"/>
</dbReference>
<dbReference type="Proteomes" id="UP000187735">
    <property type="component" value="Chromosome"/>
</dbReference>
<dbReference type="Pfam" id="PF25601">
    <property type="entry name" value="AAA_lid_14"/>
    <property type="match status" value="1"/>
</dbReference>
<dbReference type="InterPro" id="IPR011006">
    <property type="entry name" value="CheY-like_superfamily"/>
</dbReference>
<evidence type="ECO:0000259" key="6">
    <source>
        <dbReference type="PROSITE" id="PS50045"/>
    </source>
</evidence>
<name>A0A1P8WJM6_9PLAN</name>
<feature type="domain" description="Response regulatory" evidence="7">
    <location>
        <begin position="3"/>
        <end position="117"/>
    </location>
</feature>
<dbReference type="Gene3D" id="3.40.50.300">
    <property type="entry name" value="P-loop containing nucleotide triphosphate hydrolases"/>
    <property type="match status" value="1"/>
</dbReference>
<evidence type="ECO:0000256" key="1">
    <source>
        <dbReference type="ARBA" id="ARBA00022741"/>
    </source>
</evidence>
<feature type="modified residue" description="4-aspartylphosphate" evidence="5">
    <location>
        <position position="52"/>
    </location>
</feature>
<accession>A0A1P8WJM6</accession>
<dbReference type="GO" id="GO:0000160">
    <property type="term" value="P:phosphorelay signal transduction system"/>
    <property type="evidence" value="ECO:0007669"/>
    <property type="project" value="InterPro"/>
</dbReference>
<keyword evidence="9" id="KW-1185">Reference proteome</keyword>
<organism evidence="8 9">
    <name type="scientific">Fuerstiella marisgermanici</name>
    <dbReference type="NCBI Taxonomy" id="1891926"/>
    <lineage>
        <taxon>Bacteria</taxon>
        <taxon>Pseudomonadati</taxon>
        <taxon>Planctomycetota</taxon>
        <taxon>Planctomycetia</taxon>
        <taxon>Planctomycetales</taxon>
        <taxon>Planctomycetaceae</taxon>
        <taxon>Fuerstiella</taxon>
    </lineage>
</organism>
<keyword evidence="2" id="KW-0067">ATP-binding</keyword>
<dbReference type="InterPro" id="IPR003593">
    <property type="entry name" value="AAA+_ATPase"/>
</dbReference>
<dbReference type="InterPro" id="IPR058031">
    <property type="entry name" value="AAA_lid_NorR"/>
</dbReference>
<dbReference type="PANTHER" id="PTHR32071:SF122">
    <property type="entry name" value="SIGMA FACTOR"/>
    <property type="match status" value="1"/>
</dbReference>
<dbReference type="InterPro" id="IPR009057">
    <property type="entry name" value="Homeodomain-like_sf"/>
</dbReference>
<proteinExistence type="predicted"/>
<keyword evidence="4" id="KW-0804">Transcription</keyword>
<dbReference type="CDD" id="cd00156">
    <property type="entry name" value="REC"/>
    <property type="match status" value="1"/>
</dbReference>
<dbReference type="InterPro" id="IPR002197">
    <property type="entry name" value="HTH_Fis"/>
</dbReference>
<dbReference type="FunFam" id="3.40.50.300:FF:000006">
    <property type="entry name" value="DNA-binding transcriptional regulator NtrC"/>
    <property type="match status" value="1"/>
</dbReference>
<feature type="domain" description="Sigma-54 factor interaction" evidence="6">
    <location>
        <begin position="144"/>
        <end position="372"/>
    </location>
</feature>
<evidence type="ECO:0000256" key="2">
    <source>
        <dbReference type="ARBA" id="ARBA00022840"/>
    </source>
</evidence>
<dbReference type="Gene3D" id="1.10.10.60">
    <property type="entry name" value="Homeodomain-like"/>
    <property type="match status" value="1"/>
</dbReference>
<dbReference type="KEGG" id="fmr:Fuma_03887"/>
<dbReference type="PROSITE" id="PS00675">
    <property type="entry name" value="SIGMA54_INTERACT_1"/>
    <property type="match status" value="1"/>
</dbReference>
<dbReference type="PRINTS" id="PR01590">
    <property type="entry name" value="HTHFIS"/>
</dbReference>
<dbReference type="OrthoDB" id="9807827at2"/>
<evidence type="ECO:0000256" key="4">
    <source>
        <dbReference type="ARBA" id="ARBA00023163"/>
    </source>
</evidence>
<dbReference type="SUPFAM" id="SSF46689">
    <property type="entry name" value="Homeodomain-like"/>
    <property type="match status" value="1"/>
</dbReference>
<evidence type="ECO:0000256" key="3">
    <source>
        <dbReference type="ARBA" id="ARBA00023015"/>
    </source>
</evidence>
<dbReference type="PROSITE" id="PS50045">
    <property type="entry name" value="SIGMA54_INTERACT_4"/>
    <property type="match status" value="1"/>
</dbReference>
<evidence type="ECO:0000259" key="7">
    <source>
        <dbReference type="PROSITE" id="PS50110"/>
    </source>
</evidence>
<dbReference type="GO" id="GO:0006355">
    <property type="term" value="P:regulation of DNA-templated transcription"/>
    <property type="evidence" value="ECO:0007669"/>
    <property type="project" value="InterPro"/>
</dbReference>
<keyword evidence="5" id="KW-0597">Phosphoprotein</keyword>
<dbReference type="AlphaFoldDB" id="A0A1P8WJM6"/>
<reference evidence="8 9" key="1">
    <citation type="journal article" date="2016" name="Front. Microbiol.">
        <title>Fuerstia marisgermanicae gen. nov., sp. nov., an Unusual Member of the Phylum Planctomycetes from the German Wadden Sea.</title>
        <authorList>
            <person name="Kohn T."/>
            <person name="Heuer A."/>
            <person name="Jogler M."/>
            <person name="Vollmers J."/>
            <person name="Boedeker C."/>
            <person name="Bunk B."/>
            <person name="Rast P."/>
            <person name="Borchert D."/>
            <person name="Glockner I."/>
            <person name="Freese H.M."/>
            <person name="Klenk H.P."/>
            <person name="Overmann J."/>
            <person name="Kaster A.K."/>
            <person name="Rohde M."/>
            <person name="Wiegand S."/>
            <person name="Jogler C."/>
        </authorList>
    </citation>
    <scope>NUCLEOTIDE SEQUENCE [LARGE SCALE GENOMIC DNA]</scope>
    <source>
        <strain evidence="8 9">NH11</strain>
    </source>
</reference>
<dbReference type="InterPro" id="IPR025662">
    <property type="entry name" value="Sigma_54_int_dom_ATP-bd_1"/>
</dbReference>
<dbReference type="SMART" id="SM00448">
    <property type="entry name" value="REC"/>
    <property type="match status" value="1"/>
</dbReference>
<dbReference type="STRING" id="1891926.Fuma_03887"/>
<gene>
    <name evidence="8" type="primary">zraR_10</name>
    <name evidence="8" type="ORF">Fuma_03887</name>
</gene>